<accession>A0ACB7J310</accession>
<reference evidence="1 2" key="1">
    <citation type="journal article" date="2021" name="Appl. Environ. Microbiol.">
        <title>Genetic linkage and physical mapping for an oyster mushroom Pleurotus cornucopiae and QTL analysis for the trait cap color.</title>
        <authorList>
            <person name="Zhang Y."/>
            <person name="Gao W."/>
            <person name="Sonnenberg A."/>
            <person name="Chen Q."/>
            <person name="Zhang J."/>
            <person name="Huang C."/>
        </authorList>
    </citation>
    <scope>NUCLEOTIDE SEQUENCE [LARGE SCALE GENOMIC DNA]</scope>
    <source>
        <strain evidence="1">CCMSSC00406</strain>
    </source>
</reference>
<proteinExistence type="predicted"/>
<protein>
    <submittedName>
        <fullName evidence="1">Uncharacterized protein</fullName>
    </submittedName>
</protein>
<keyword evidence="2" id="KW-1185">Reference proteome</keyword>
<organism evidence="1 2">
    <name type="scientific">Pleurotus cornucopiae</name>
    <name type="common">Cornucopia mushroom</name>
    <dbReference type="NCBI Taxonomy" id="5321"/>
    <lineage>
        <taxon>Eukaryota</taxon>
        <taxon>Fungi</taxon>
        <taxon>Dikarya</taxon>
        <taxon>Basidiomycota</taxon>
        <taxon>Agaricomycotina</taxon>
        <taxon>Agaricomycetes</taxon>
        <taxon>Agaricomycetidae</taxon>
        <taxon>Agaricales</taxon>
        <taxon>Pleurotineae</taxon>
        <taxon>Pleurotaceae</taxon>
        <taxon>Pleurotus</taxon>
    </lineage>
</organism>
<gene>
    <name evidence="1" type="ORF">CCMSSC00406_0009446</name>
</gene>
<evidence type="ECO:0000313" key="1">
    <source>
        <dbReference type="EMBL" id="KAG9224404.1"/>
    </source>
</evidence>
<evidence type="ECO:0000313" key="2">
    <source>
        <dbReference type="Proteomes" id="UP000824881"/>
    </source>
</evidence>
<dbReference type="Proteomes" id="UP000824881">
    <property type="component" value="Unassembled WGS sequence"/>
</dbReference>
<sequence>MYHQGLEILSRRLGLGTKTDNFDGEMYALANAARHLHNITEKFPTVSAIRLFADNTSAIDSINNPNPHPAQSASIIFRKHVNTLLATHPQLAISINWSPGHAGIKGNERADSLAKSATTLPSVISSSLTNRKRNQAALATARPPSTRLRKFQREFNGSRALYSRTMQAATGHGFIGEYYSRFNVSSESTECPCGRADPQTREHILISCPLYKHARGALQAVSSDLSLDFLFGTDKGLTAVADFLHRCSAFRKSPSDPG</sequence>
<comment type="caution">
    <text evidence="1">The sequence shown here is derived from an EMBL/GenBank/DDBJ whole genome shotgun (WGS) entry which is preliminary data.</text>
</comment>
<name>A0ACB7J310_PLECO</name>
<dbReference type="EMBL" id="WQMT02000003">
    <property type="protein sequence ID" value="KAG9224404.1"/>
    <property type="molecule type" value="Genomic_DNA"/>
</dbReference>